<evidence type="ECO:0000313" key="5">
    <source>
        <dbReference type="Proteomes" id="UP000308730"/>
    </source>
</evidence>
<evidence type="ECO:0000313" key="4">
    <source>
        <dbReference type="EMBL" id="THH30717.1"/>
    </source>
</evidence>
<feature type="region of interest" description="Disordered" evidence="3">
    <location>
        <begin position="198"/>
        <end position="233"/>
    </location>
</feature>
<dbReference type="GO" id="GO:0005739">
    <property type="term" value="C:mitochondrion"/>
    <property type="evidence" value="ECO:0007669"/>
    <property type="project" value="TreeGrafter"/>
</dbReference>
<gene>
    <name evidence="4" type="ORF">EUX98_g3452</name>
</gene>
<accession>A0A4S4MYJ4</accession>
<dbReference type="GO" id="GO:0005829">
    <property type="term" value="C:cytosol"/>
    <property type="evidence" value="ECO:0007669"/>
    <property type="project" value="TreeGrafter"/>
</dbReference>
<evidence type="ECO:0008006" key="6">
    <source>
        <dbReference type="Google" id="ProtNLM"/>
    </source>
</evidence>
<protein>
    <recommendedName>
        <fullName evidence="6">BTB domain-containing protein</fullName>
    </recommendedName>
</protein>
<feature type="compositionally biased region" description="Polar residues" evidence="3">
    <location>
        <begin position="223"/>
        <end position="233"/>
    </location>
</feature>
<evidence type="ECO:0000256" key="2">
    <source>
        <dbReference type="ARBA" id="ARBA00022737"/>
    </source>
</evidence>
<comment type="caution">
    <text evidence="4">The sequence shown here is derived from an EMBL/GenBank/DDBJ whole genome shotgun (WGS) entry which is preliminary data.</text>
</comment>
<dbReference type="PANTHER" id="PTHR43503">
    <property type="entry name" value="MCG48959-RELATED"/>
    <property type="match status" value="1"/>
</dbReference>
<evidence type="ECO:0000256" key="3">
    <source>
        <dbReference type="SAM" id="MobiDB-lite"/>
    </source>
</evidence>
<keyword evidence="5" id="KW-1185">Reference proteome</keyword>
<dbReference type="PANTHER" id="PTHR43503:SF2">
    <property type="entry name" value="NEGATIVE REGULATOR OF SPORULATION MDS3-RELATED"/>
    <property type="match status" value="1"/>
</dbReference>
<feature type="region of interest" description="Disordered" evidence="3">
    <location>
        <begin position="466"/>
        <end position="495"/>
    </location>
</feature>
<sequence>MYPIADLTAFCRRTTGDVPPKLVGASTTVGGRLVAERRMVSDIYIFDLETFVWEKLVQPPEDDIPQPRYFHSADTWNNNLIIFGGMAIQPKSDNPEDLCVLNDVRLFDLSTYRWLPASVTSGETSSSTFIPKARYAHLSSVTSNRLFVIGGQDLNNVWLDDIHVYDLVKKIWVQRRDYPRHCGTYRSVAVTAETKVRIPQEEGRNAQSAKLGPPGTRFKTDKNAPSATDATSPDSLIHLPYSATPTDEYPCDIYLFSNYNFTDVQRELEVFTPEPDGDFTITDRSSSMTGTSFPPGLRFPIGAILGTHFIIAGTYLSQTYQSFSVWTLDLVSMIWSRVDPGSALVGSWFRSCLWPEANKFLIFGNRHGNLVEDYNRRLLSWDHVAVIDLEAFGIYRPPPLLLDIPMQEMGLAALEEGVFADFEIICDDGRKIQCSRKLLEDRWPWFKEQRKLFIQAATRAIEAIPSSSNTTPLPELSSADQSEPRPDPRLTPRSFQLSEPYPITLALLQYLYSTSLLTPLQHAPAVLSQLLLLSSTYDMPHLQSLVKHAMHRALTFATSVGIYGVSTLCNCRSLQIRALRVVMAYSQKRPTGGRTRTDKDAPNGASGAGGRSHNSGMDGGQGRGSSDKSSAARPRGMSDASYLRGPSDAGGTTRAVAGFSGGNNHVQHIERSRGFSDAIALRHHRSPQALGVIQERRDSEDSDGDLILPIMDIDGRVSSFEDHDPKPSFDLDLEVIQHRTLRASNVIWERRPVPEPERLKIQTTLPELERTRIRAVTPDTIIPDYRSPMSPDSPSTDGSSIRSPVQSGSAISRFFSKSPKNPKSPRFTKSLEALHSSPNLSSAEMRAAKTEEKLRKKELAKLRKERLMIESDEKARKEATAEMDRRVVKVNDRALYGGMSLGYLQGL</sequence>
<feature type="compositionally biased region" description="Polar residues" evidence="3">
    <location>
        <begin position="790"/>
        <end position="807"/>
    </location>
</feature>
<dbReference type="Gene3D" id="3.30.710.10">
    <property type="entry name" value="Potassium Channel Kv1.1, Chain A"/>
    <property type="match status" value="1"/>
</dbReference>
<dbReference type="AlphaFoldDB" id="A0A4S4MYJ4"/>
<dbReference type="EMBL" id="SGPM01000070">
    <property type="protein sequence ID" value="THH30717.1"/>
    <property type="molecule type" value="Genomic_DNA"/>
</dbReference>
<dbReference type="Pfam" id="PF24681">
    <property type="entry name" value="Kelch_KLHDC2_KLHL20_DRC7"/>
    <property type="match status" value="1"/>
</dbReference>
<organism evidence="4 5">
    <name type="scientific">Antrodiella citrinella</name>
    <dbReference type="NCBI Taxonomy" id="2447956"/>
    <lineage>
        <taxon>Eukaryota</taxon>
        <taxon>Fungi</taxon>
        <taxon>Dikarya</taxon>
        <taxon>Basidiomycota</taxon>
        <taxon>Agaricomycotina</taxon>
        <taxon>Agaricomycetes</taxon>
        <taxon>Polyporales</taxon>
        <taxon>Steccherinaceae</taxon>
        <taxon>Antrodiella</taxon>
    </lineage>
</organism>
<dbReference type="InterPro" id="IPR011333">
    <property type="entry name" value="SKP1/BTB/POZ_sf"/>
</dbReference>
<evidence type="ECO:0000256" key="1">
    <source>
        <dbReference type="ARBA" id="ARBA00022441"/>
    </source>
</evidence>
<dbReference type="GO" id="GO:0045454">
    <property type="term" value="P:cell redox homeostasis"/>
    <property type="evidence" value="ECO:0007669"/>
    <property type="project" value="TreeGrafter"/>
</dbReference>
<proteinExistence type="predicted"/>
<dbReference type="Proteomes" id="UP000308730">
    <property type="component" value="Unassembled WGS sequence"/>
</dbReference>
<dbReference type="SUPFAM" id="SSF117281">
    <property type="entry name" value="Kelch motif"/>
    <property type="match status" value="1"/>
</dbReference>
<name>A0A4S4MYJ4_9APHY</name>
<keyword evidence="2" id="KW-0677">Repeat</keyword>
<feature type="region of interest" description="Disordered" evidence="3">
    <location>
        <begin position="589"/>
        <end position="665"/>
    </location>
</feature>
<keyword evidence="1" id="KW-0880">Kelch repeat</keyword>
<dbReference type="OrthoDB" id="10001928at2759"/>
<dbReference type="Gene3D" id="2.120.10.80">
    <property type="entry name" value="Kelch-type beta propeller"/>
    <property type="match status" value="1"/>
</dbReference>
<dbReference type="InterPro" id="IPR015915">
    <property type="entry name" value="Kelch-typ_b-propeller"/>
</dbReference>
<feature type="region of interest" description="Disordered" evidence="3">
    <location>
        <begin position="780"/>
        <end position="807"/>
    </location>
</feature>
<reference evidence="4 5" key="1">
    <citation type="submission" date="2019-02" db="EMBL/GenBank/DDBJ databases">
        <title>Genome sequencing of the rare red list fungi Antrodiella citrinella (Flaviporus citrinellus).</title>
        <authorList>
            <person name="Buettner E."/>
            <person name="Kellner H."/>
        </authorList>
    </citation>
    <scope>NUCLEOTIDE SEQUENCE [LARGE SCALE GENOMIC DNA]</scope>
    <source>
        <strain evidence="4 5">DSM 108506</strain>
    </source>
</reference>